<keyword evidence="3" id="KW-1185">Reference proteome</keyword>
<feature type="compositionally biased region" description="Low complexity" evidence="1">
    <location>
        <begin position="136"/>
        <end position="184"/>
    </location>
</feature>
<dbReference type="Gene3D" id="1.10.150.20">
    <property type="entry name" value="5' to 3' exonuclease, C-terminal subdomain"/>
    <property type="match status" value="1"/>
</dbReference>
<evidence type="ECO:0000313" key="2">
    <source>
        <dbReference type="EMBL" id="NMQ21010.1"/>
    </source>
</evidence>
<feature type="region of interest" description="Disordered" evidence="1">
    <location>
        <begin position="131"/>
        <end position="201"/>
    </location>
</feature>
<protein>
    <submittedName>
        <fullName evidence="2">Uncharacterized protein</fullName>
    </submittedName>
</protein>
<evidence type="ECO:0000313" key="3">
    <source>
        <dbReference type="Proteomes" id="UP000760480"/>
    </source>
</evidence>
<reference evidence="2 3" key="1">
    <citation type="submission" date="2019-03" db="EMBL/GenBank/DDBJ databases">
        <title>Metabolic reconstructions from genomes of highly enriched 'Candidatus Accumulibacter' and 'Candidatus Competibacter' bioreactor populations.</title>
        <authorList>
            <person name="Annavajhala M.K."/>
            <person name="Welles L."/>
            <person name="Abbas B."/>
            <person name="Sorokin D."/>
            <person name="Park H."/>
            <person name="Van Loosdrecht M."/>
            <person name="Chandran K."/>
        </authorList>
    </citation>
    <scope>NUCLEOTIDE SEQUENCE [LARGE SCALE GENOMIC DNA]</scope>
    <source>
        <strain evidence="2 3">SBR_G</strain>
    </source>
</reference>
<organism evidence="2 3">
    <name type="scientific">Candidatus Competibacter phosphatis</name>
    <dbReference type="NCBI Taxonomy" id="221280"/>
    <lineage>
        <taxon>Bacteria</taxon>
        <taxon>Pseudomonadati</taxon>
        <taxon>Pseudomonadota</taxon>
        <taxon>Gammaproteobacteria</taxon>
        <taxon>Candidatus Competibacteraceae</taxon>
        <taxon>Candidatus Competibacter</taxon>
    </lineage>
</organism>
<sequence length="271" mass="30401">MKPWINEETIKTWTDAQKRLWESLCSAVPFQPPVGVEAWRETYLKNLTTWESAVRQTLEQEAAWVQQWVQRVAHEKGTPEMMASWVRQMEEVLQRWIQSQNQWWDEYFSVLRRGGLVTLDQAEIDAVVTPEPAPVAESAPTASEKPASAPPEAVASAQPEPMAEVTAEPPVVTPTAEPPTAANDEPPPTARIVETPAESPSDDLKLIGGIGPALEKKLNACGIFTYRQLAVLGDEDIERIEAAIKSFGRIRRDDWVGQAREQHLRKYQEAL</sequence>
<dbReference type="Proteomes" id="UP000760480">
    <property type="component" value="Unassembled WGS sequence"/>
</dbReference>
<accession>A0ABX1TNL0</accession>
<gene>
    <name evidence="2" type="ORF">E4P82_18530</name>
</gene>
<dbReference type="RefSeq" id="WP_169250276.1">
    <property type="nucleotide sequence ID" value="NZ_SPMZ01000073.1"/>
</dbReference>
<name>A0ABX1TNL0_9GAMM</name>
<comment type="caution">
    <text evidence="2">The sequence shown here is derived from an EMBL/GenBank/DDBJ whole genome shotgun (WGS) entry which is preliminary data.</text>
</comment>
<dbReference type="EMBL" id="SPMZ01000073">
    <property type="protein sequence ID" value="NMQ21010.1"/>
    <property type="molecule type" value="Genomic_DNA"/>
</dbReference>
<proteinExistence type="predicted"/>
<evidence type="ECO:0000256" key="1">
    <source>
        <dbReference type="SAM" id="MobiDB-lite"/>
    </source>
</evidence>